<protein>
    <recommendedName>
        <fullName evidence="11">Gustatory receptor</fullName>
    </recommendedName>
</protein>
<dbReference type="EMBL" id="VTPC01008405">
    <property type="protein sequence ID" value="KAF2892865.1"/>
    <property type="molecule type" value="Genomic_DNA"/>
</dbReference>
<dbReference type="PANTHER" id="PTHR21421:SF29">
    <property type="entry name" value="GUSTATORY RECEPTOR 5A FOR TREHALOSE-RELATED"/>
    <property type="match status" value="1"/>
</dbReference>
<feature type="transmembrane region" description="Helical" evidence="8">
    <location>
        <begin position="115"/>
        <end position="135"/>
    </location>
</feature>
<dbReference type="PANTHER" id="PTHR21421">
    <property type="entry name" value="GUSTATORY RECEPTOR"/>
    <property type="match status" value="1"/>
</dbReference>
<dbReference type="AlphaFoldDB" id="A0A8K0CSM5"/>
<keyword evidence="10" id="KW-1185">Reference proteome</keyword>
<feature type="transmembrane region" description="Helical" evidence="8">
    <location>
        <begin position="20"/>
        <end position="39"/>
    </location>
</feature>
<keyword evidence="7" id="KW-0675">Receptor</keyword>
<accession>A0A8K0CSM5</accession>
<dbReference type="GO" id="GO:0050916">
    <property type="term" value="P:sensory perception of sweet taste"/>
    <property type="evidence" value="ECO:0007669"/>
    <property type="project" value="UniProtKB-ARBA"/>
</dbReference>
<dbReference type="InterPro" id="IPR009318">
    <property type="entry name" value="Gustatory_rcpt"/>
</dbReference>
<comment type="subcellular location">
    <subcellularLocation>
        <location evidence="1">Cell membrane</location>
        <topology evidence="1">Multi-pass membrane protein</topology>
    </subcellularLocation>
</comment>
<dbReference type="Pfam" id="PF06151">
    <property type="entry name" value="Trehalose_recp"/>
    <property type="match status" value="1"/>
</dbReference>
<dbReference type="Proteomes" id="UP000801492">
    <property type="component" value="Unassembled WGS sequence"/>
</dbReference>
<keyword evidence="4 8" id="KW-0812">Transmembrane</keyword>
<dbReference type="GO" id="GO:0005886">
    <property type="term" value="C:plasma membrane"/>
    <property type="evidence" value="ECO:0007669"/>
    <property type="project" value="UniProtKB-SubCell"/>
</dbReference>
<evidence type="ECO:0000256" key="7">
    <source>
        <dbReference type="ARBA" id="ARBA00023170"/>
    </source>
</evidence>
<evidence type="ECO:0000256" key="3">
    <source>
        <dbReference type="ARBA" id="ARBA00022475"/>
    </source>
</evidence>
<dbReference type="OrthoDB" id="5800391at2759"/>
<evidence type="ECO:0000256" key="4">
    <source>
        <dbReference type="ARBA" id="ARBA00022692"/>
    </source>
</evidence>
<evidence type="ECO:0000313" key="10">
    <source>
        <dbReference type="Proteomes" id="UP000801492"/>
    </source>
</evidence>
<gene>
    <name evidence="9" type="ORF">ILUMI_13308</name>
</gene>
<proteinExistence type="inferred from homology"/>
<organism evidence="9 10">
    <name type="scientific">Ignelater luminosus</name>
    <name type="common">Cucubano</name>
    <name type="synonym">Pyrophorus luminosus</name>
    <dbReference type="NCBI Taxonomy" id="2038154"/>
    <lineage>
        <taxon>Eukaryota</taxon>
        <taxon>Metazoa</taxon>
        <taxon>Ecdysozoa</taxon>
        <taxon>Arthropoda</taxon>
        <taxon>Hexapoda</taxon>
        <taxon>Insecta</taxon>
        <taxon>Pterygota</taxon>
        <taxon>Neoptera</taxon>
        <taxon>Endopterygota</taxon>
        <taxon>Coleoptera</taxon>
        <taxon>Polyphaga</taxon>
        <taxon>Elateriformia</taxon>
        <taxon>Elateroidea</taxon>
        <taxon>Elateridae</taxon>
        <taxon>Agrypninae</taxon>
        <taxon>Pyrophorini</taxon>
        <taxon>Ignelater</taxon>
    </lineage>
</organism>
<feature type="non-terminal residue" evidence="9">
    <location>
        <position position="1"/>
    </location>
</feature>
<comment type="similarity">
    <text evidence="2">Belongs to the insect chemoreceptor superfamily. Gustatory receptor (GR) family. Gr5a subfamily.</text>
</comment>
<keyword evidence="5 8" id="KW-1133">Transmembrane helix</keyword>
<evidence type="ECO:0008006" key="11">
    <source>
        <dbReference type="Google" id="ProtNLM"/>
    </source>
</evidence>
<name>A0A8K0CSM5_IGNLU</name>
<keyword evidence="6 8" id="KW-0472">Membrane</keyword>
<evidence type="ECO:0000256" key="2">
    <source>
        <dbReference type="ARBA" id="ARBA00005327"/>
    </source>
</evidence>
<evidence type="ECO:0000256" key="8">
    <source>
        <dbReference type="SAM" id="Phobius"/>
    </source>
</evidence>
<reference evidence="9" key="1">
    <citation type="submission" date="2019-08" db="EMBL/GenBank/DDBJ databases">
        <title>The genome of the North American firefly Photinus pyralis.</title>
        <authorList>
            <consortium name="Photinus pyralis genome working group"/>
            <person name="Fallon T.R."/>
            <person name="Sander Lower S.E."/>
            <person name="Weng J.-K."/>
        </authorList>
    </citation>
    <scope>NUCLEOTIDE SEQUENCE</scope>
    <source>
        <strain evidence="9">TRF0915ILg1</strain>
        <tissue evidence="9">Whole body</tissue>
    </source>
</reference>
<evidence type="ECO:0000256" key="6">
    <source>
        <dbReference type="ARBA" id="ARBA00023136"/>
    </source>
</evidence>
<comment type="caution">
    <text evidence="9">The sequence shown here is derived from an EMBL/GenBank/DDBJ whole genome shotgun (WGS) entry which is preliminary data.</text>
</comment>
<feature type="transmembrane region" description="Helical" evidence="8">
    <location>
        <begin position="85"/>
        <end position="103"/>
    </location>
</feature>
<evidence type="ECO:0000256" key="5">
    <source>
        <dbReference type="ARBA" id="ARBA00022989"/>
    </source>
</evidence>
<keyword evidence="3" id="KW-1003">Cell membrane</keyword>
<evidence type="ECO:0000256" key="1">
    <source>
        <dbReference type="ARBA" id="ARBA00004651"/>
    </source>
</evidence>
<sequence length="160" mass="18920">MFPYSAFLGILCQLNYIFTYYRMVYIELLMSMFSSFLSLRFKQITERLNLALEKKKDMDFWREIREDYDKVCILCRTADDQISNVIFSSFASNLLLMLAYLRNCTIFDEMNLQKIYNVSAFIILLIRCLVMLLYVSWVNDESKEPAFALNSVSSAQYNSE</sequence>
<dbReference type="GO" id="GO:0008527">
    <property type="term" value="F:taste receptor activity"/>
    <property type="evidence" value="ECO:0007669"/>
    <property type="project" value="InterPro"/>
</dbReference>
<evidence type="ECO:0000313" key="9">
    <source>
        <dbReference type="EMBL" id="KAF2892865.1"/>
    </source>
</evidence>